<evidence type="ECO:0000256" key="1">
    <source>
        <dbReference type="SAM" id="Phobius"/>
    </source>
</evidence>
<name>A0A498R9W0_9FIRM</name>
<proteinExistence type="predicted"/>
<accession>A0A498R9W0</accession>
<feature type="transmembrane region" description="Helical" evidence="1">
    <location>
        <begin position="65"/>
        <end position="85"/>
    </location>
</feature>
<reference evidence="2 3" key="1">
    <citation type="submission" date="2018-06" db="EMBL/GenBank/DDBJ databases">
        <authorList>
            <person name="Strepis N."/>
        </authorList>
    </citation>
    <scope>NUCLEOTIDE SEQUENCE [LARGE SCALE GENOMIC DNA]</scope>
    <source>
        <strain evidence="2">LUCI</strain>
    </source>
</reference>
<dbReference type="AlphaFoldDB" id="A0A498R9W0"/>
<keyword evidence="1" id="KW-0472">Membrane</keyword>
<feature type="transmembrane region" description="Helical" evidence="1">
    <location>
        <begin position="14"/>
        <end position="34"/>
    </location>
</feature>
<feature type="transmembrane region" description="Helical" evidence="1">
    <location>
        <begin position="97"/>
        <end position="119"/>
    </location>
</feature>
<organism evidence="2 3">
    <name type="scientific">Lucifera butyrica</name>
    <dbReference type="NCBI Taxonomy" id="1351585"/>
    <lineage>
        <taxon>Bacteria</taxon>
        <taxon>Bacillati</taxon>
        <taxon>Bacillota</taxon>
        <taxon>Negativicutes</taxon>
        <taxon>Veillonellales</taxon>
        <taxon>Veillonellaceae</taxon>
        <taxon>Lucifera</taxon>
    </lineage>
</organism>
<protein>
    <submittedName>
        <fullName evidence="2">Uncharacterized protein</fullName>
    </submittedName>
</protein>
<evidence type="ECO:0000313" key="2">
    <source>
        <dbReference type="EMBL" id="VBB06923.1"/>
    </source>
</evidence>
<keyword evidence="3" id="KW-1185">Reference proteome</keyword>
<evidence type="ECO:0000313" key="3">
    <source>
        <dbReference type="Proteomes" id="UP000277811"/>
    </source>
</evidence>
<dbReference type="Proteomes" id="UP000277811">
    <property type="component" value="Unassembled WGS sequence"/>
</dbReference>
<keyword evidence="1" id="KW-1133">Transmembrane helix</keyword>
<feature type="transmembrane region" description="Helical" evidence="1">
    <location>
        <begin position="125"/>
        <end position="143"/>
    </location>
</feature>
<sequence length="179" mass="19549">MGGKDLEDRFIRGYIAGVIGGIVMVLLDYILFVLGISEARYLDLVAIMIWGYVPLTVFGQSIAQVIQLGHAALVGITFAFLVPVIDNKYLLFKGATYGAVVWFTVFAIGSLYKLSLFYLSSPTNAFSHLITSAIWGVVAAVALTRMEKYATARESRQVDSAVAVPAYKRYTGESDDNDS</sequence>
<gene>
    <name evidence="2" type="ORF">LUCI_2164</name>
</gene>
<dbReference type="EMBL" id="UPPP01000069">
    <property type="protein sequence ID" value="VBB06923.1"/>
    <property type="molecule type" value="Genomic_DNA"/>
</dbReference>
<keyword evidence="1" id="KW-0812">Transmembrane</keyword>